<accession>A0A0V1EGQ2</accession>
<gene>
    <name evidence="1" type="ORF">T4D_4633</name>
</gene>
<comment type="caution">
    <text evidence="1">The sequence shown here is derived from an EMBL/GenBank/DDBJ whole genome shotgun (WGS) entry which is preliminary data.</text>
</comment>
<keyword evidence="2" id="KW-1185">Reference proteome</keyword>
<protein>
    <submittedName>
        <fullName evidence="1">Uncharacterized protein</fullName>
    </submittedName>
</protein>
<dbReference type="Proteomes" id="UP000054995">
    <property type="component" value="Unassembled WGS sequence"/>
</dbReference>
<sequence>MEKMFWSFLEDSSMPETKSLCSESHSSNQKSFTAVANGSTADNTRALVLGGNGTGLVNTLARQY</sequence>
<proteinExistence type="predicted"/>
<evidence type="ECO:0000313" key="2">
    <source>
        <dbReference type="Proteomes" id="UP000054995"/>
    </source>
</evidence>
<organism evidence="1 2">
    <name type="scientific">Trichinella pseudospiralis</name>
    <name type="common">Parasitic roundworm</name>
    <dbReference type="NCBI Taxonomy" id="6337"/>
    <lineage>
        <taxon>Eukaryota</taxon>
        <taxon>Metazoa</taxon>
        <taxon>Ecdysozoa</taxon>
        <taxon>Nematoda</taxon>
        <taxon>Enoplea</taxon>
        <taxon>Dorylaimia</taxon>
        <taxon>Trichinellida</taxon>
        <taxon>Trichinellidae</taxon>
        <taxon>Trichinella</taxon>
    </lineage>
</organism>
<reference evidence="1 2" key="1">
    <citation type="submission" date="2015-01" db="EMBL/GenBank/DDBJ databases">
        <title>Evolution of Trichinella species and genotypes.</title>
        <authorList>
            <person name="Korhonen P.K."/>
            <person name="Edoardo P."/>
            <person name="Giuseppe L.R."/>
            <person name="Gasser R.B."/>
        </authorList>
    </citation>
    <scope>NUCLEOTIDE SEQUENCE [LARGE SCALE GENOMIC DNA]</scope>
    <source>
        <strain evidence="1">ISS470</strain>
    </source>
</reference>
<name>A0A0V1EGQ2_TRIPS</name>
<dbReference type="AlphaFoldDB" id="A0A0V1EGQ2"/>
<dbReference type="EMBL" id="JYDT01001010">
    <property type="protein sequence ID" value="KRY72985.1"/>
    <property type="molecule type" value="Genomic_DNA"/>
</dbReference>
<evidence type="ECO:0000313" key="1">
    <source>
        <dbReference type="EMBL" id="KRY72985.1"/>
    </source>
</evidence>